<dbReference type="InterPro" id="IPR029044">
    <property type="entry name" value="Nucleotide-diphossugar_trans"/>
</dbReference>
<dbReference type="AlphaFoldDB" id="A0A6C0IAM4"/>
<dbReference type="SUPFAM" id="SSF53448">
    <property type="entry name" value="Nucleotide-diphospho-sugar transferases"/>
    <property type="match status" value="1"/>
</dbReference>
<dbReference type="GO" id="GO:0016757">
    <property type="term" value="F:glycosyltransferase activity"/>
    <property type="evidence" value="ECO:0007669"/>
    <property type="project" value="InterPro"/>
</dbReference>
<evidence type="ECO:0008006" key="2">
    <source>
        <dbReference type="Google" id="ProtNLM"/>
    </source>
</evidence>
<dbReference type="Pfam" id="PF05704">
    <property type="entry name" value="Caps_synth"/>
    <property type="match status" value="1"/>
</dbReference>
<protein>
    <recommendedName>
        <fullName evidence="2">Capsular polysaccharide synthesis protein</fullName>
    </recommendedName>
</protein>
<dbReference type="InterPro" id="IPR008441">
    <property type="entry name" value="AfumC-like_glycosyl_Trfase"/>
</dbReference>
<accession>A0A6C0IAM4</accession>
<organism evidence="1">
    <name type="scientific">viral metagenome</name>
    <dbReference type="NCBI Taxonomy" id="1070528"/>
    <lineage>
        <taxon>unclassified sequences</taxon>
        <taxon>metagenomes</taxon>
        <taxon>organismal metagenomes</taxon>
    </lineage>
</organism>
<proteinExistence type="predicted"/>
<name>A0A6C0IAM4_9ZZZZ</name>
<evidence type="ECO:0000313" key="1">
    <source>
        <dbReference type="EMBL" id="QHT90091.1"/>
    </source>
</evidence>
<dbReference type="EMBL" id="MN740152">
    <property type="protein sequence ID" value="QHT90091.1"/>
    <property type="molecule type" value="Genomic_DNA"/>
</dbReference>
<reference evidence="1" key="1">
    <citation type="journal article" date="2020" name="Nature">
        <title>Giant virus diversity and host interactions through global metagenomics.</title>
        <authorList>
            <person name="Schulz F."/>
            <person name="Roux S."/>
            <person name="Paez-Espino D."/>
            <person name="Jungbluth S."/>
            <person name="Walsh D.A."/>
            <person name="Denef V.J."/>
            <person name="McMahon K.D."/>
            <person name="Konstantinidis K.T."/>
            <person name="Eloe-Fadrosh E.A."/>
            <person name="Kyrpides N.C."/>
            <person name="Woyke T."/>
        </authorList>
    </citation>
    <scope>NUCLEOTIDE SEQUENCE</scope>
    <source>
        <strain evidence="1">GVMAG-M-3300023184-62</strain>
    </source>
</reference>
<dbReference type="Gene3D" id="3.90.550.20">
    <property type="match status" value="1"/>
</dbReference>
<sequence>MLNKNIFLLWLQGWDNAKWINKQVAESWKINNPEWTIHYIDLENLKTYVNDINYIYDSTKNISPQAKSDIIRLSLLKKYGGVWADATLLCMQPLDHWVHEAVEQGGIWMYHGHGGQVIKEIGIASWFIISKKNQYIINKWKDACDKYWTTNNSTDNYFWMDSLFINLFNEDINFRNTWLKVPYLYCELDGQCHTLAHHKMESDTPFIKQLFLEKPPYALKLWKSWNDIFPDINTDECKKSNGYYAIELSKRRFSYKHHMNLVIVNYE</sequence>